<evidence type="ECO:0000256" key="2">
    <source>
        <dbReference type="SAM" id="Coils"/>
    </source>
</evidence>
<evidence type="ECO:0000256" key="3">
    <source>
        <dbReference type="SAM" id="Phobius"/>
    </source>
</evidence>
<comment type="caution">
    <text evidence="6">The sequence shown here is derived from an EMBL/GenBank/DDBJ whole genome shotgun (WGS) entry which is preliminary data.</text>
</comment>
<dbReference type="Proteomes" id="UP000474778">
    <property type="component" value="Unassembled WGS sequence"/>
</dbReference>
<evidence type="ECO:0000313" key="6">
    <source>
        <dbReference type="EMBL" id="MXR70886.1"/>
    </source>
</evidence>
<dbReference type="Pfam" id="PF25917">
    <property type="entry name" value="BSH_RND"/>
    <property type="match status" value="1"/>
</dbReference>
<feature type="coiled-coil region" evidence="2">
    <location>
        <begin position="106"/>
        <end position="202"/>
    </location>
</feature>
<keyword evidence="2" id="KW-0175">Coiled coil</keyword>
<accession>A0A6L7I2R9</accession>
<keyword evidence="7" id="KW-1185">Reference proteome</keyword>
<evidence type="ECO:0000256" key="1">
    <source>
        <dbReference type="ARBA" id="ARBA00009477"/>
    </source>
</evidence>
<gene>
    <name evidence="6" type="ORF">GNT65_19700</name>
</gene>
<proteinExistence type="inferred from homology"/>
<protein>
    <submittedName>
        <fullName evidence="6">Biotin/lipoyl-binding protein</fullName>
    </submittedName>
</protein>
<sequence length="354" mass="37982">MSAAEQSSRKMSFYIIGLILVVWLYSLWADRVTPMTSDARVYAYLVRVASEVAGNITEVNVRDNQIVEAGEPLFQIDPRNYQLALQSAQANLSLAGQNIGASTAAVEVAQAKVVDAIAARNNAKEQAARVSELAGQGVLSQAELDNAIEARDRTQANLEAAEASLVQARQALGPAGQDNPQILAAMANLEKAQLDLQKTQVKAPSKGVVTNLQLTLGQRANVGSPMLTFIDPRGVWISALVRENSLEHIKVGNKVEIVLDALPGRVLEGKVDSIGWGTGGSNNIDQNTGFLTADSNGIKAQRYPVNIVFTGTKPPGNIRYGSQATVAFYTEQSSIGEFLAGIWMQIVSIWTYVS</sequence>
<dbReference type="PANTHER" id="PTHR30367:SF1">
    <property type="entry name" value="MULTIDRUG RESISTANCE PROTEIN MDTN"/>
    <property type="match status" value="1"/>
</dbReference>
<evidence type="ECO:0000259" key="5">
    <source>
        <dbReference type="Pfam" id="PF25954"/>
    </source>
</evidence>
<feature type="transmembrane region" description="Helical" evidence="3">
    <location>
        <begin position="12"/>
        <end position="28"/>
    </location>
</feature>
<evidence type="ECO:0000313" key="7">
    <source>
        <dbReference type="Proteomes" id="UP000474778"/>
    </source>
</evidence>
<comment type="similarity">
    <text evidence="1">Belongs to the membrane fusion protein (MFP) (TC 8.A.1) family.</text>
</comment>
<keyword evidence="3" id="KW-0472">Membrane</keyword>
<feature type="domain" description="CusB-like beta-barrel" evidence="5">
    <location>
        <begin position="235"/>
        <end position="274"/>
    </location>
</feature>
<name>A0A6L7I2R9_9GAMM</name>
<keyword evidence="3" id="KW-1133">Transmembrane helix</keyword>
<reference evidence="6 7" key="1">
    <citation type="submission" date="2019-12" db="EMBL/GenBank/DDBJ databases">
        <title>Shewanella insulae sp. nov., isolated from a tidal flat.</title>
        <authorList>
            <person name="Yoon J.-H."/>
        </authorList>
    </citation>
    <scope>NUCLEOTIDE SEQUENCE [LARGE SCALE GENOMIC DNA]</scope>
    <source>
        <strain evidence="6 7">JBTF-M18</strain>
    </source>
</reference>
<dbReference type="Gene3D" id="2.40.50.100">
    <property type="match status" value="1"/>
</dbReference>
<keyword evidence="3" id="KW-0812">Transmembrane</keyword>
<evidence type="ECO:0000259" key="4">
    <source>
        <dbReference type="Pfam" id="PF25917"/>
    </source>
</evidence>
<dbReference type="AlphaFoldDB" id="A0A6L7I2R9"/>
<dbReference type="InterPro" id="IPR058792">
    <property type="entry name" value="Beta-barrel_RND_2"/>
</dbReference>
<dbReference type="SUPFAM" id="SSF111369">
    <property type="entry name" value="HlyD-like secretion proteins"/>
    <property type="match status" value="2"/>
</dbReference>
<dbReference type="Pfam" id="PF25954">
    <property type="entry name" value="Beta-barrel_RND_2"/>
    <property type="match status" value="1"/>
</dbReference>
<dbReference type="InterPro" id="IPR058625">
    <property type="entry name" value="MdtA-like_BSH"/>
</dbReference>
<dbReference type="EMBL" id="WRPA01000027">
    <property type="protein sequence ID" value="MXR70886.1"/>
    <property type="molecule type" value="Genomic_DNA"/>
</dbReference>
<organism evidence="6 7">
    <name type="scientific">Shewanella insulae</name>
    <dbReference type="NCBI Taxonomy" id="2681496"/>
    <lineage>
        <taxon>Bacteria</taxon>
        <taxon>Pseudomonadati</taxon>
        <taxon>Pseudomonadota</taxon>
        <taxon>Gammaproteobacteria</taxon>
        <taxon>Alteromonadales</taxon>
        <taxon>Shewanellaceae</taxon>
        <taxon>Shewanella</taxon>
    </lineage>
</organism>
<dbReference type="PANTHER" id="PTHR30367">
    <property type="entry name" value="P-HYDROXYBENZOIC ACID EFFLUX PUMP SUBUNIT AAEA-RELATED"/>
    <property type="match status" value="1"/>
</dbReference>
<dbReference type="Gene3D" id="2.40.30.170">
    <property type="match status" value="1"/>
</dbReference>
<dbReference type="Gene3D" id="1.10.287.470">
    <property type="entry name" value="Helix hairpin bin"/>
    <property type="match status" value="1"/>
</dbReference>
<feature type="domain" description="Multidrug resistance protein MdtA-like barrel-sandwich hybrid" evidence="4">
    <location>
        <begin position="46"/>
        <end position="224"/>
    </location>
</feature>
<dbReference type="InterPro" id="IPR050393">
    <property type="entry name" value="MFP_Efflux_Pump"/>
</dbReference>